<feature type="region of interest" description="Disordered" evidence="1">
    <location>
        <begin position="35"/>
        <end position="54"/>
    </location>
</feature>
<sequence length="83" mass="9371">MRRLFISVFLTSVFLSGCSMTREFGDSFRKEYNNAKPEAKQQWKDTKEGAKELPSDAKDAAVKFKDGTADVYGGVKEDIKKID</sequence>
<dbReference type="PROSITE" id="PS51257">
    <property type="entry name" value="PROKAR_LIPOPROTEIN"/>
    <property type="match status" value="1"/>
</dbReference>
<dbReference type="AlphaFoldDB" id="A0A3R5XX28"/>
<dbReference type="EMBL" id="CP035108">
    <property type="protein sequence ID" value="QAR33334.1"/>
    <property type="molecule type" value="Genomic_DNA"/>
</dbReference>
<evidence type="ECO:0008006" key="4">
    <source>
        <dbReference type="Google" id="ProtNLM"/>
    </source>
</evidence>
<proteinExistence type="predicted"/>
<evidence type="ECO:0000313" key="2">
    <source>
        <dbReference type="EMBL" id="QAR33334.1"/>
    </source>
</evidence>
<name>A0A3R5XX28_9BACT</name>
<keyword evidence="3" id="KW-1185">Reference proteome</keyword>
<organism evidence="2 3">
    <name type="scientific">Geovibrio thiophilus</name>
    <dbReference type="NCBI Taxonomy" id="139438"/>
    <lineage>
        <taxon>Bacteria</taxon>
        <taxon>Pseudomonadati</taxon>
        <taxon>Deferribacterota</taxon>
        <taxon>Deferribacteres</taxon>
        <taxon>Deferribacterales</taxon>
        <taxon>Geovibrionaceae</taxon>
        <taxon>Geovibrio</taxon>
    </lineage>
</organism>
<dbReference type="KEGG" id="gtl:EP073_07950"/>
<dbReference type="RefSeq" id="WP_128466620.1">
    <property type="nucleotide sequence ID" value="NZ_CP035108.1"/>
</dbReference>
<protein>
    <recommendedName>
        <fullName evidence="4">Lipoprotein</fullName>
    </recommendedName>
</protein>
<evidence type="ECO:0000256" key="1">
    <source>
        <dbReference type="SAM" id="MobiDB-lite"/>
    </source>
</evidence>
<gene>
    <name evidence="2" type="ORF">EP073_07950</name>
</gene>
<accession>A0A3R5XX28</accession>
<reference evidence="2 3" key="1">
    <citation type="submission" date="2019-01" db="EMBL/GenBank/DDBJ databases">
        <title>Geovibrio thiophilus DSM 11263, complete genome.</title>
        <authorList>
            <person name="Spring S."/>
            <person name="Bunk B."/>
            <person name="Sproer C."/>
        </authorList>
    </citation>
    <scope>NUCLEOTIDE SEQUENCE [LARGE SCALE GENOMIC DNA]</scope>
    <source>
        <strain evidence="2 3">DSM 11263</strain>
    </source>
</reference>
<evidence type="ECO:0000313" key="3">
    <source>
        <dbReference type="Proteomes" id="UP000287502"/>
    </source>
</evidence>
<dbReference type="Proteomes" id="UP000287502">
    <property type="component" value="Chromosome"/>
</dbReference>